<evidence type="ECO:0000256" key="7">
    <source>
        <dbReference type="ARBA" id="ARBA00022603"/>
    </source>
</evidence>
<comment type="function">
    <text evidence="10 12">Specifically methylates the N3 position of the uracil ring of uridine 1498 (m3U1498) in 16S rRNA. Acts on the fully assembled 30S ribosomal subunit.</text>
</comment>
<dbReference type="CDD" id="cd18084">
    <property type="entry name" value="RsmE-like"/>
    <property type="match status" value="1"/>
</dbReference>
<keyword evidence="5 12" id="KW-0963">Cytoplasm</keyword>
<evidence type="ECO:0000313" key="16">
    <source>
        <dbReference type="Proteomes" id="UP000294567"/>
    </source>
</evidence>
<dbReference type="Pfam" id="PF04452">
    <property type="entry name" value="Methyltrans_RNA"/>
    <property type="match status" value="1"/>
</dbReference>
<evidence type="ECO:0000259" key="13">
    <source>
        <dbReference type="Pfam" id="PF04452"/>
    </source>
</evidence>
<evidence type="ECO:0000256" key="3">
    <source>
        <dbReference type="ARBA" id="ARBA00012328"/>
    </source>
</evidence>
<dbReference type="InterPro" id="IPR046886">
    <property type="entry name" value="RsmE_MTase_dom"/>
</dbReference>
<comment type="caution">
    <text evidence="15">The sequence shown here is derived from an EMBL/GenBank/DDBJ whole genome shotgun (WGS) entry which is preliminary data.</text>
</comment>
<evidence type="ECO:0000256" key="6">
    <source>
        <dbReference type="ARBA" id="ARBA00022552"/>
    </source>
</evidence>
<evidence type="ECO:0000256" key="9">
    <source>
        <dbReference type="ARBA" id="ARBA00022691"/>
    </source>
</evidence>
<dbReference type="EMBL" id="SMAE01000002">
    <property type="protein sequence ID" value="TCS91182.1"/>
    <property type="molecule type" value="Genomic_DNA"/>
</dbReference>
<keyword evidence="16" id="KW-1185">Reference proteome</keyword>
<evidence type="ECO:0000256" key="11">
    <source>
        <dbReference type="ARBA" id="ARBA00047944"/>
    </source>
</evidence>
<dbReference type="PANTHER" id="PTHR30027">
    <property type="entry name" value="RIBOSOMAL RNA SMALL SUBUNIT METHYLTRANSFERASE E"/>
    <property type="match status" value="1"/>
</dbReference>
<accession>A0A4R3KZS2</accession>
<dbReference type="GO" id="GO:0005737">
    <property type="term" value="C:cytoplasm"/>
    <property type="evidence" value="ECO:0007669"/>
    <property type="project" value="UniProtKB-SubCell"/>
</dbReference>
<proteinExistence type="inferred from homology"/>
<dbReference type="InterPro" id="IPR006700">
    <property type="entry name" value="RsmE"/>
</dbReference>
<keyword evidence="7 12" id="KW-0489">Methyltransferase</keyword>
<evidence type="ECO:0000256" key="10">
    <source>
        <dbReference type="ARBA" id="ARBA00025699"/>
    </source>
</evidence>
<evidence type="ECO:0000256" key="1">
    <source>
        <dbReference type="ARBA" id="ARBA00004496"/>
    </source>
</evidence>
<dbReference type="InterPro" id="IPR015947">
    <property type="entry name" value="PUA-like_sf"/>
</dbReference>
<comment type="catalytic activity">
    <reaction evidence="11 12">
        <text>uridine(1498) in 16S rRNA + S-adenosyl-L-methionine = N(3)-methyluridine(1498) in 16S rRNA + S-adenosyl-L-homocysteine + H(+)</text>
        <dbReference type="Rhea" id="RHEA:42920"/>
        <dbReference type="Rhea" id="RHEA-COMP:10283"/>
        <dbReference type="Rhea" id="RHEA-COMP:10284"/>
        <dbReference type="ChEBI" id="CHEBI:15378"/>
        <dbReference type="ChEBI" id="CHEBI:57856"/>
        <dbReference type="ChEBI" id="CHEBI:59789"/>
        <dbReference type="ChEBI" id="CHEBI:65315"/>
        <dbReference type="ChEBI" id="CHEBI:74502"/>
        <dbReference type="EC" id="2.1.1.193"/>
    </reaction>
</comment>
<dbReference type="RefSeq" id="WP_132025835.1">
    <property type="nucleotide sequence ID" value="NZ_CP068564.1"/>
</dbReference>
<dbReference type="EC" id="2.1.1.193" evidence="3 12"/>
<dbReference type="Gene3D" id="3.40.1280.10">
    <property type="match status" value="1"/>
</dbReference>
<dbReference type="NCBIfam" id="TIGR00046">
    <property type="entry name" value="RsmE family RNA methyltransferase"/>
    <property type="match status" value="1"/>
</dbReference>
<evidence type="ECO:0000256" key="4">
    <source>
        <dbReference type="ARBA" id="ARBA00013673"/>
    </source>
</evidence>
<dbReference type="InterPro" id="IPR046887">
    <property type="entry name" value="RsmE_PUA-like"/>
</dbReference>
<dbReference type="Pfam" id="PF20260">
    <property type="entry name" value="PUA_4"/>
    <property type="match status" value="1"/>
</dbReference>
<feature type="domain" description="Ribosomal RNA small subunit methyltransferase E PUA-like" evidence="14">
    <location>
        <begin position="20"/>
        <end position="63"/>
    </location>
</feature>
<dbReference type="PANTHER" id="PTHR30027:SF3">
    <property type="entry name" value="16S RRNA (URACIL(1498)-N(3))-METHYLTRANSFERASE"/>
    <property type="match status" value="1"/>
</dbReference>
<dbReference type="OrthoDB" id="9815641at2"/>
<comment type="subcellular location">
    <subcellularLocation>
        <location evidence="1 12">Cytoplasm</location>
    </subcellularLocation>
</comment>
<organism evidence="15 16">
    <name type="scientific">Keratinibaculum paraultunense</name>
    <dbReference type="NCBI Taxonomy" id="1278232"/>
    <lineage>
        <taxon>Bacteria</taxon>
        <taxon>Bacillati</taxon>
        <taxon>Bacillota</taxon>
        <taxon>Tissierellia</taxon>
        <taxon>Tissierellales</taxon>
        <taxon>Tepidimicrobiaceae</taxon>
        <taxon>Keratinibaculum</taxon>
    </lineage>
</organism>
<dbReference type="GO" id="GO:0070475">
    <property type="term" value="P:rRNA base methylation"/>
    <property type="evidence" value="ECO:0007669"/>
    <property type="project" value="TreeGrafter"/>
</dbReference>
<reference evidence="15 16" key="1">
    <citation type="submission" date="2019-03" db="EMBL/GenBank/DDBJ databases">
        <title>Genomic Encyclopedia of Type Strains, Phase IV (KMG-IV): sequencing the most valuable type-strain genomes for metagenomic binning, comparative biology and taxonomic classification.</title>
        <authorList>
            <person name="Goeker M."/>
        </authorList>
    </citation>
    <scope>NUCLEOTIDE SEQUENCE [LARGE SCALE GENOMIC DNA]</scope>
    <source>
        <strain evidence="15 16">DSM 26752</strain>
    </source>
</reference>
<dbReference type="SUPFAM" id="SSF88697">
    <property type="entry name" value="PUA domain-like"/>
    <property type="match status" value="1"/>
</dbReference>
<evidence type="ECO:0000313" key="15">
    <source>
        <dbReference type="EMBL" id="TCS91182.1"/>
    </source>
</evidence>
<keyword evidence="6 12" id="KW-0698">rRNA processing</keyword>
<evidence type="ECO:0000256" key="2">
    <source>
        <dbReference type="ARBA" id="ARBA00005528"/>
    </source>
</evidence>
<dbReference type="NCBIfam" id="NF008692">
    <property type="entry name" value="PRK11713.1-5"/>
    <property type="match status" value="1"/>
</dbReference>
<dbReference type="SUPFAM" id="SSF75217">
    <property type="entry name" value="alpha/beta knot"/>
    <property type="match status" value="1"/>
</dbReference>
<dbReference type="GO" id="GO:0070042">
    <property type="term" value="F:rRNA (uridine-N3-)-methyltransferase activity"/>
    <property type="evidence" value="ECO:0007669"/>
    <property type="project" value="TreeGrafter"/>
</dbReference>
<feature type="domain" description="Ribosomal RNA small subunit methyltransferase E methyltransferase" evidence="13">
    <location>
        <begin position="72"/>
        <end position="237"/>
    </location>
</feature>
<dbReference type="Gene3D" id="2.40.240.20">
    <property type="entry name" value="Hypothetical PUA domain-like, domain 1"/>
    <property type="match status" value="1"/>
</dbReference>
<dbReference type="Proteomes" id="UP000294567">
    <property type="component" value="Unassembled WGS sequence"/>
</dbReference>
<sequence>MHRFFVDKEQIQGDTIEIVGKDTNHIKDVLRLKKDDIIEISSGGRVYICKIIKFDNKKVITKIIKSFQGKHESPIHIALYQGIAKGDKMDYLIQKVTEIGVKEIYPIITNRTIVKIKNKKKEQSKLDRWRAIAEEAAKQSKRDFIPKVQNIMSFKEMLDKLEGEKNIIVPYEMEKSISFKDILNNIEGEKINLIIGPEGGFEREEIQLLKSVGGQSITLGSRILRTETAGLVASTIILYELGDLGVMK</sequence>
<name>A0A4R3KZS2_9FIRM</name>
<gene>
    <name evidence="15" type="ORF">EDD65_102111</name>
</gene>
<evidence type="ECO:0000256" key="5">
    <source>
        <dbReference type="ARBA" id="ARBA00022490"/>
    </source>
</evidence>
<keyword evidence="8 12" id="KW-0808">Transferase</keyword>
<evidence type="ECO:0000256" key="12">
    <source>
        <dbReference type="PIRNR" id="PIRNR015601"/>
    </source>
</evidence>
<dbReference type="InterPro" id="IPR029028">
    <property type="entry name" value="Alpha/beta_knot_MTases"/>
</dbReference>
<keyword evidence="9 12" id="KW-0949">S-adenosyl-L-methionine</keyword>
<dbReference type="AlphaFoldDB" id="A0A4R3KZS2"/>
<evidence type="ECO:0000259" key="14">
    <source>
        <dbReference type="Pfam" id="PF20260"/>
    </source>
</evidence>
<dbReference type="PIRSF" id="PIRSF015601">
    <property type="entry name" value="MTase_slr0722"/>
    <property type="match status" value="1"/>
</dbReference>
<protein>
    <recommendedName>
        <fullName evidence="4 12">Ribosomal RNA small subunit methyltransferase E</fullName>
        <ecNumber evidence="3 12">2.1.1.193</ecNumber>
    </recommendedName>
</protein>
<comment type="similarity">
    <text evidence="2 12">Belongs to the RNA methyltransferase RsmE family.</text>
</comment>
<dbReference type="InterPro" id="IPR029026">
    <property type="entry name" value="tRNA_m1G_MTases_N"/>
</dbReference>
<evidence type="ECO:0000256" key="8">
    <source>
        <dbReference type="ARBA" id="ARBA00022679"/>
    </source>
</evidence>